<evidence type="ECO:0000313" key="1">
    <source>
        <dbReference type="EMBL" id="ORM74418.1"/>
    </source>
</evidence>
<evidence type="ECO:0000313" key="2">
    <source>
        <dbReference type="Proteomes" id="UP000193104"/>
    </source>
</evidence>
<comment type="caution">
    <text evidence="1">The sequence shown here is derived from an EMBL/GenBank/DDBJ whole genome shotgun (WGS) entry which is preliminary data.</text>
</comment>
<proteinExistence type="predicted"/>
<dbReference type="EMBL" id="MLFS01000007">
    <property type="protein sequence ID" value="ORM74418.1"/>
    <property type="molecule type" value="Genomic_DNA"/>
</dbReference>
<dbReference type="Proteomes" id="UP000193104">
    <property type="component" value="Unassembled WGS sequence"/>
</dbReference>
<accession>A0A1X1DCR5</accession>
<dbReference type="STRING" id="1076551.HA48_03925"/>
<name>A0A1X1DCR5_9GAMM</name>
<sequence>MVMYPLNSLKAGIVELLDKFGLVSEAAAKTRLLAAPATAIVKSGGFPAFAGMYYSGGNIPASQLDVVGENGPEILGRPVIDAQPWLISKVTHNLSSGEYTTQLEFEVLLSDVEY</sequence>
<organism evidence="1 2">
    <name type="scientific">Pantoea wallisii</name>
    <dbReference type="NCBI Taxonomy" id="1076551"/>
    <lineage>
        <taxon>Bacteria</taxon>
        <taxon>Pseudomonadati</taxon>
        <taxon>Pseudomonadota</taxon>
        <taxon>Gammaproteobacteria</taxon>
        <taxon>Enterobacterales</taxon>
        <taxon>Erwiniaceae</taxon>
        <taxon>Pantoea</taxon>
    </lineage>
</organism>
<protein>
    <recommendedName>
        <fullName evidence="3">Phage tail protein</fullName>
    </recommendedName>
</protein>
<gene>
    <name evidence="1" type="ORF">HA48_03925</name>
</gene>
<evidence type="ECO:0008006" key="3">
    <source>
        <dbReference type="Google" id="ProtNLM"/>
    </source>
</evidence>
<reference evidence="1 2" key="1">
    <citation type="journal article" date="2017" name="Antonie Van Leeuwenhoek">
        <title>Phylogenomic resolution of the bacterial genus Pantoea and its relationship with Erwinia and Tatumella.</title>
        <authorList>
            <person name="Palmer M."/>
            <person name="Steenkamp E.T."/>
            <person name="Coetzee M.P."/>
            <person name="Chan W.Y."/>
            <person name="van Zyl E."/>
            <person name="De Maayer P."/>
            <person name="Coutinho T.A."/>
            <person name="Blom J."/>
            <person name="Smits T.H."/>
            <person name="Duffy B."/>
            <person name="Venter S.N."/>
        </authorList>
    </citation>
    <scope>NUCLEOTIDE SEQUENCE [LARGE SCALE GENOMIC DNA]</scope>
    <source>
        <strain evidence="1 2">LMG 26277</strain>
    </source>
</reference>
<keyword evidence="2" id="KW-1185">Reference proteome</keyword>
<dbReference type="AlphaFoldDB" id="A0A1X1DCR5"/>